<dbReference type="Proteomes" id="UP000228934">
    <property type="component" value="Unassembled WGS sequence"/>
</dbReference>
<feature type="region of interest" description="Disordered" evidence="1">
    <location>
        <begin position="58"/>
        <end position="95"/>
    </location>
</feature>
<gene>
    <name evidence="2" type="ORF">AB205_0125530</name>
</gene>
<evidence type="ECO:0000313" key="3">
    <source>
        <dbReference type="Proteomes" id="UP000228934"/>
    </source>
</evidence>
<proteinExistence type="predicted"/>
<dbReference type="AlphaFoldDB" id="A0A2G9R6Q7"/>
<organism evidence="2 3">
    <name type="scientific">Aquarana catesbeiana</name>
    <name type="common">American bullfrog</name>
    <name type="synonym">Rana catesbeiana</name>
    <dbReference type="NCBI Taxonomy" id="8400"/>
    <lineage>
        <taxon>Eukaryota</taxon>
        <taxon>Metazoa</taxon>
        <taxon>Chordata</taxon>
        <taxon>Craniata</taxon>
        <taxon>Vertebrata</taxon>
        <taxon>Euteleostomi</taxon>
        <taxon>Amphibia</taxon>
        <taxon>Batrachia</taxon>
        <taxon>Anura</taxon>
        <taxon>Neobatrachia</taxon>
        <taxon>Ranoidea</taxon>
        <taxon>Ranidae</taxon>
        <taxon>Aquarana</taxon>
    </lineage>
</organism>
<feature type="compositionally biased region" description="Low complexity" evidence="1">
    <location>
        <begin position="73"/>
        <end position="86"/>
    </location>
</feature>
<dbReference type="EMBL" id="KV966293">
    <property type="protein sequence ID" value="PIO23485.1"/>
    <property type="molecule type" value="Genomic_DNA"/>
</dbReference>
<reference evidence="3" key="1">
    <citation type="journal article" date="2017" name="Nat. Commun.">
        <title>The North American bullfrog draft genome provides insight into hormonal regulation of long noncoding RNA.</title>
        <authorList>
            <person name="Hammond S.A."/>
            <person name="Warren R.L."/>
            <person name="Vandervalk B.P."/>
            <person name="Kucuk E."/>
            <person name="Khan H."/>
            <person name="Gibb E.A."/>
            <person name="Pandoh P."/>
            <person name="Kirk H."/>
            <person name="Zhao Y."/>
            <person name="Jones M."/>
            <person name="Mungall A.J."/>
            <person name="Coope R."/>
            <person name="Pleasance S."/>
            <person name="Moore R.A."/>
            <person name="Holt R.A."/>
            <person name="Round J.M."/>
            <person name="Ohora S."/>
            <person name="Walle B.V."/>
            <person name="Veldhoen N."/>
            <person name="Helbing C.C."/>
            <person name="Birol I."/>
        </authorList>
    </citation>
    <scope>NUCLEOTIDE SEQUENCE [LARGE SCALE GENOMIC DNA]</scope>
</reference>
<accession>A0A2G9R6Q7</accession>
<sequence>YPVLAPAAYYDQTGALVVNTGARNGLGGPVRLVAPAPVIISPSAAQAAVAAAAASANGQGGATNGPFRQLNSQQPQGQPQPQGNQNLASSSFYGNSSLTNNSQSSSLFSQSSGQPANSSLGFGSSGSLGATLSSALGGFGTAVANSNTGSGSRRDSLTGSTDLYKRTSSSLNPIGHSFYNGLGFSSSPGPVGMPLPSQAASHSQTPPPSLSSHGSSSSLNLGKKTSVFGGCAYFLDTRHAFIMKVIFACI</sequence>
<feature type="non-terminal residue" evidence="2">
    <location>
        <position position="1"/>
    </location>
</feature>
<dbReference type="OrthoDB" id="9398187at2759"/>
<feature type="region of interest" description="Disordered" evidence="1">
    <location>
        <begin position="190"/>
        <end position="219"/>
    </location>
</feature>
<evidence type="ECO:0000256" key="1">
    <source>
        <dbReference type="SAM" id="MobiDB-lite"/>
    </source>
</evidence>
<protein>
    <submittedName>
        <fullName evidence="2">Uncharacterized protein</fullName>
    </submittedName>
</protein>
<feature type="compositionally biased region" description="Low complexity" evidence="1">
    <location>
        <begin position="210"/>
        <end position="219"/>
    </location>
</feature>
<evidence type="ECO:0000313" key="2">
    <source>
        <dbReference type="EMBL" id="PIO23485.1"/>
    </source>
</evidence>
<name>A0A2G9R6Q7_AQUCT</name>
<keyword evidence="3" id="KW-1185">Reference proteome</keyword>